<sequence>MKYLQLTLRFPSGVMHPMHRFIDESDAIDRDVLVHGQTVGKQDTFLFYVEGQREPYENALRAADQITDFEITDVDAEGFYCFLTQTRNTIDEAIFETFYRTGVIVTPPIEFLPDGIAKVTVIGKPDALQSTIDDIPTAIEATIDRIGEYNWDQALFDPGLTDRQQQVVEAAVNSGYYSVPRENGIEAVAENLDCSTSTAGEHLRKAESRLAQEYMGLTDEFGESHPSH</sequence>
<evidence type="ECO:0000259" key="4">
    <source>
        <dbReference type="Pfam" id="PF24278"/>
    </source>
</evidence>
<evidence type="ECO:0000256" key="1">
    <source>
        <dbReference type="ARBA" id="ARBA00023015"/>
    </source>
</evidence>
<proteinExistence type="predicted"/>
<dbReference type="RefSeq" id="WP_120100826.1">
    <property type="nucleotide sequence ID" value="NZ_QKNY01000003.1"/>
</dbReference>
<accession>A0A3A6PWJ4</accession>
<dbReference type="Pfam" id="PF24278">
    <property type="entry name" value="HVO_0513_N"/>
    <property type="match status" value="1"/>
</dbReference>
<gene>
    <name evidence="5" type="ORF">DM826_02000</name>
</gene>
<dbReference type="OrthoDB" id="27447at2157"/>
<comment type="caution">
    <text evidence="5">The sequence shown here is derived from an EMBL/GenBank/DDBJ whole genome shotgun (WGS) entry which is preliminary data.</text>
</comment>
<protein>
    <submittedName>
        <fullName evidence="5">DNA-binding protein</fullName>
    </submittedName>
</protein>
<dbReference type="InterPro" id="IPR007050">
    <property type="entry name" value="HTH_bacterioopsin"/>
</dbReference>
<dbReference type="GO" id="GO:0003677">
    <property type="term" value="F:DNA binding"/>
    <property type="evidence" value="ECO:0007669"/>
    <property type="project" value="UniProtKB-KW"/>
</dbReference>
<dbReference type="PANTHER" id="PTHR34236:SF1">
    <property type="entry name" value="DIMETHYL SULFOXIDE REDUCTASE TRANSCRIPTIONAL ACTIVATOR"/>
    <property type="match status" value="1"/>
</dbReference>
<feature type="domain" description="HVO-0513-like N-terminal" evidence="4">
    <location>
        <begin position="16"/>
        <end position="149"/>
    </location>
</feature>
<evidence type="ECO:0000313" key="5">
    <source>
        <dbReference type="EMBL" id="RJX44898.1"/>
    </source>
</evidence>
<evidence type="ECO:0000259" key="3">
    <source>
        <dbReference type="Pfam" id="PF04967"/>
    </source>
</evidence>
<dbReference type="InterPro" id="IPR056493">
    <property type="entry name" value="HVO_0513_N"/>
</dbReference>
<keyword evidence="5" id="KW-0238">DNA-binding</keyword>
<evidence type="ECO:0000256" key="2">
    <source>
        <dbReference type="ARBA" id="ARBA00023163"/>
    </source>
</evidence>
<keyword evidence="2" id="KW-0804">Transcription</keyword>
<organism evidence="5 6">
    <name type="scientific">Halonotius aquaticus</name>
    <dbReference type="NCBI Taxonomy" id="2216978"/>
    <lineage>
        <taxon>Archaea</taxon>
        <taxon>Methanobacteriati</taxon>
        <taxon>Methanobacteriota</taxon>
        <taxon>Stenosarchaea group</taxon>
        <taxon>Halobacteria</taxon>
        <taxon>Halobacteriales</taxon>
        <taxon>Haloferacaceae</taxon>
        <taxon>Halonotius</taxon>
    </lineage>
</organism>
<dbReference type="PANTHER" id="PTHR34236">
    <property type="entry name" value="DIMETHYL SULFOXIDE REDUCTASE TRANSCRIPTIONAL ACTIVATOR"/>
    <property type="match status" value="1"/>
</dbReference>
<feature type="domain" description="HTH bat-type" evidence="3">
    <location>
        <begin position="160"/>
        <end position="211"/>
    </location>
</feature>
<name>A0A3A6PWJ4_9EURY</name>
<keyword evidence="1" id="KW-0805">Transcription regulation</keyword>
<evidence type="ECO:0000313" key="6">
    <source>
        <dbReference type="Proteomes" id="UP000276588"/>
    </source>
</evidence>
<dbReference type="Proteomes" id="UP000276588">
    <property type="component" value="Unassembled WGS sequence"/>
</dbReference>
<dbReference type="Pfam" id="PF04967">
    <property type="entry name" value="HTH_10"/>
    <property type="match status" value="1"/>
</dbReference>
<dbReference type="AlphaFoldDB" id="A0A3A6PWJ4"/>
<reference evidence="5 6" key="1">
    <citation type="submission" date="2018-06" db="EMBL/GenBank/DDBJ databases">
        <title>Halonotius sp. F13-13 a new haloarchaeeon isolated from a solar saltern from Isla Cristina, Huelva, Spain.</title>
        <authorList>
            <person name="Duran-Viseras A."/>
            <person name="Sanchez-Porro C."/>
            <person name="Ventosa A."/>
        </authorList>
    </citation>
    <scope>NUCLEOTIDE SEQUENCE [LARGE SCALE GENOMIC DNA]</scope>
    <source>
        <strain evidence="5 6">F13-13</strain>
    </source>
</reference>
<dbReference type="EMBL" id="QKNY01000003">
    <property type="protein sequence ID" value="RJX44898.1"/>
    <property type="molecule type" value="Genomic_DNA"/>
</dbReference>
<keyword evidence="6" id="KW-1185">Reference proteome</keyword>